<dbReference type="PANTHER" id="PTHR38684">
    <property type="entry name" value="PROTEIN AMPE"/>
    <property type="match status" value="1"/>
</dbReference>
<keyword evidence="1" id="KW-0812">Transmembrane</keyword>
<dbReference type="AlphaFoldDB" id="A0A4V4GRM4"/>
<protein>
    <recommendedName>
        <fullName evidence="4">Cobalamin biosynthesis protein CobD</fullName>
    </recommendedName>
</protein>
<dbReference type="RefSeq" id="WP_136573006.1">
    <property type="nucleotide sequence ID" value="NZ_STFG01000005.1"/>
</dbReference>
<dbReference type="EMBL" id="STFG01000005">
    <property type="protein sequence ID" value="THU02806.1"/>
    <property type="molecule type" value="Genomic_DNA"/>
</dbReference>
<sequence>MSVFSLFCALLLDQFRPLQSHHRVYAVMRAMARRLRQHLDADTAQQAWLIWALVVVIPAILVWLVYWLAGHFLGGFFAFLCSLMVLYACLDFRAFGLHFTDVRNAVNTGDLDAAGDALERWCTARGQEGECVASHAIDAEDMGSGAMKISLEHMHRYVFGVFTAFLLSSFVGLGPLGAVLFRSAAHAYRFWVEQDEEPWTDNASPALVIATRMGWQAINWLPARVTALMFAAVGRYDDALSAWRTYSLRCPGDGDALVLATGVAAMGMAPNVVDRVVTWSPCSRSEGESFERDTTDEAEALSRLLHALATMIWRVLVVWLLICLVIGLIDAVL</sequence>
<organism evidence="2 3">
    <name type="scientific">Lampropedia puyangensis</name>
    <dbReference type="NCBI Taxonomy" id="1330072"/>
    <lineage>
        <taxon>Bacteria</taxon>
        <taxon>Pseudomonadati</taxon>
        <taxon>Pseudomonadota</taxon>
        <taxon>Betaproteobacteria</taxon>
        <taxon>Burkholderiales</taxon>
        <taxon>Comamonadaceae</taxon>
        <taxon>Lampropedia</taxon>
    </lineage>
</organism>
<comment type="caution">
    <text evidence="2">The sequence shown here is derived from an EMBL/GenBank/DDBJ whole genome shotgun (WGS) entry which is preliminary data.</text>
</comment>
<accession>A0A4V4GRM4</accession>
<dbReference type="PANTHER" id="PTHR38684:SF1">
    <property type="entry name" value="PROTEIN AMPE"/>
    <property type="match status" value="1"/>
</dbReference>
<proteinExistence type="predicted"/>
<dbReference type="OrthoDB" id="8533534at2"/>
<gene>
    <name evidence="2" type="ORF">E9531_06815</name>
</gene>
<evidence type="ECO:0000313" key="2">
    <source>
        <dbReference type="EMBL" id="THU02806.1"/>
    </source>
</evidence>
<evidence type="ECO:0008006" key="4">
    <source>
        <dbReference type="Google" id="ProtNLM"/>
    </source>
</evidence>
<feature type="transmembrane region" description="Helical" evidence="1">
    <location>
        <begin position="311"/>
        <end position="329"/>
    </location>
</feature>
<feature type="transmembrane region" description="Helical" evidence="1">
    <location>
        <begin position="48"/>
        <end position="69"/>
    </location>
</feature>
<evidence type="ECO:0000313" key="3">
    <source>
        <dbReference type="Proteomes" id="UP000308917"/>
    </source>
</evidence>
<evidence type="ECO:0000256" key="1">
    <source>
        <dbReference type="SAM" id="Phobius"/>
    </source>
</evidence>
<dbReference type="InterPro" id="IPR052966">
    <property type="entry name" value="Beta-lactamase_Reg"/>
</dbReference>
<reference evidence="2 3" key="1">
    <citation type="journal article" date="2015" name="Antonie Van Leeuwenhoek">
        <title>Lampropedia puyangensis sp. nov., isolated from symptomatic bark of Populus ? euramericana canker and emended description of Lampropedia hyalina (Ehrenberg 1832) Lee et al. 2004.</title>
        <authorList>
            <person name="Li Y."/>
            <person name="Wang T."/>
            <person name="Piao C.G."/>
            <person name="Wang L.F."/>
            <person name="Tian G.Z."/>
            <person name="Zhu T.H."/>
            <person name="Guo M.W."/>
        </authorList>
    </citation>
    <scope>NUCLEOTIDE SEQUENCE [LARGE SCALE GENOMIC DNA]</scope>
    <source>
        <strain evidence="2 3">2-bin</strain>
    </source>
</reference>
<name>A0A4V4GRM4_9BURK</name>
<keyword evidence="1" id="KW-1133">Transmembrane helix</keyword>
<dbReference type="GO" id="GO:0046677">
    <property type="term" value="P:response to antibiotic"/>
    <property type="evidence" value="ECO:0007669"/>
    <property type="project" value="TreeGrafter"/>
</dbReference>
<keyword evidence="3" id="KW-1185">Reference proteome</keyword>
<feature type="transmembrane region" description="Helical" evidence="1">
    <location>
        <begin position="76"/>
        <end position="95"/>
    </location>
</feature>
<dbReference type="GO" id="GO:0005886">
    <property type="term" value="C:plasma membrane"/>
    <property type="evidence" value="ECO:0007669"/>
    <property type="project" value="TreeGrafter"/>
</dbReference>
<keyword evidence="1" id="KW-0472">Membrane</keyword>
<feature type="transmembrane region" description="Helical" evidence="1">
    <location>
        <begin position="157"/>
        <end position="181"/>
    </location>
</feature>
<dbReference type="Proteomes" id="UP000308917">
    <property type="component" value="Unassembled WGS sequence"/>
</dbReference>